<evidence type="ECO:0000313" key="2">
    <source>
        <dbReference type="Proteomes" id="UP001056120"/>
    </source>
</evidence>
<reference evidence="2" key="1">
    <citation type="journal article" date="2022" name="Mol. Ecol. Resour.">
        <title>The genomes of chicory, endive, great burdock and yacon provide insights into Asteraceae palaeo-polyploidization history and plant inulin production.</title>
        <authorList>
            <person name="Fan W."/>
            <person name="Wang S."/>
            <person name="Wang H."/>
            <person name="Wang A."/>
            <person name="Jiang F."/>
            <person name="Liu H."/>
            <person name="Zhao H."/>
            <person name="Xu D."/>
            <person name="Zhang Y."/>
        </authorList>
    </citation>
    <scope>NUCLEOTIDE SEQUENCE [LARGE SCALE GENOMIC DNA]</scope>
    <source>
        <strain evidence="2">cv. Yunnan</strain>
    </source>
</reference>
<accession>A0ACB8Z9W1</accession>
<dbReference type="Proteomes" id="UP001056120">
    <property type="component" value="Linkage Group LG26"/>
</dbReference>
<proteinExistence type="predicted"/>
<organism evidence="1 2">
    <name type="scientific">Smallanthus sonchifolius</name>
    <dbReference type="NCBI Taxonomy" id="185202"/>
    <lineage>
        <taxon>Eukaryota</taxon>
        <taxon>Viridiplantae</taxon>
        <taxon>Streptophyta</taxon>
        <taxon>Embryophyta</taxon>
        <taxon>Tracheophyta</taxon>
        <taxon>Spermatophyta</taxon>
        <taxon>Magnoliopsida</taxon>
        <taxon>eudicotyledons</taxon>
        <taxon>Gunneridae</taxon>
        <taxon>Pentapetalae</taxon>
        <taxon>asterids</taxon>
        <taxon>campanulids</taxon>
        <taxon>Asterales</taxon>
        <taxon>Asteraceae</taxon>
        <taxon>Asteroideae</taxon>
        <taxon>Heliantheae alliance</taxon>
        <taxon>Millerieae</taxon>
        <taxon>Smallanthus</taxon>
    </lineage>
</organism>
<sequence length="109" mass="12468">MGLSRKANQVYIIDFGLAKRYRDATTHRHIPYRGNKNLTGTTRYASCNTHLGIAKPTGSLPWQGLKATTKKNHMYDKICEKKLSTPIEVDTCDVFIALSLHLHRYLFVF</sequence>
<comment type="caution">
    <text evidence="1">The sequence shown here is derived from an EMBL/GenBank/DDBJ whole genome shotgun (WGS) entry which is preliminary data.</text>
</comment>
<dbReference type="EMBL" id="CM042043">
    <property type="protein sequence ID" value="KAI3694777.1"/>
    <property type="molecule type" value="Genomic_DNA"/>
</dbReference>
<name>A0ACB8Z9W1_9ASTR</name>
<gene>
    <name evidence="1" type="ORF">L1987_77757</name>
</gene>
<protein>
    <submittedName>
        <fullName evidence="1">Uncharacterized protein</fullName>
    </submittedName>
</protein>
<reference evidence="1 2" key="2">
    <citation type="journal article" date="2022" name="Mol. Ecol. Resour.">
        <title>The genomes of chicory, endive, great burdock and yacon provide insights into Asteraceae paleo-polyploidization history and plant inulin production.</title>
        <authorList>
            <person name="Fan W."/>
            <person name="Wang S."/>
            <person name="Wang H."/>
            <person name="Wang A."/>
            <person name="Jiang F."/>
            <person name="Liu H."/>
            <person name="Zhao H."/>
            <person name="Xu D."/>
            <person name="Zhang Y."/>
        </authorList>
    </citation>
    <scope>NUCLEOTIDE SEQUENCE [LARGE SCALE GENOMIC DNA]</scope>
    <source>
        <strain evidence="2">cv. Yunnan</strain>
        <tissue evidence="1">Leaves</tissue>
    </source>
</reference>
<evidence type="ECO:0000313" key="1">
    <source>
        <dbReference type="EMBL" id="KAI3694777.1"/>
    </source>
</evidence>
<keyword evidence="2" id="KW-1185">Reference proteome</keyword>